<reference evidence="1" key="1">
    <citation type="submission" date="2020-07" db="EMBL/GenBank/DDBJ databases">
        <title>Huge and variable diversity of episymbiotic CPR bacteria and DPANN archaea in groundwater ecosystems.</title>
        <authorList>
            <person name="He C.Y."/>
            <person name="Keren R."/>
            <person name="Whittaker M."/>
            <person name="Farag I.F."/>
            <person name="Doudna J."/>
            <person name="Cate J.H.D."/>
            <person name="Banfield J.F."/>
        </authorList>
    </citation>
    <scope>NUCLEOTIDE SEQUENCE</scope>
    <source>
        <strain evidence="1">NC_groundwater_1860_Pr3_B-0.1um_51_7</strain>
    </source>
</reference>
<protein>
    <submittedName>
        <fullName evidence="1">AAA family ATPase</fullName>
    </submittedName>
</protein>
<evidence type="ECO:0000313" key="2">
    <source>
        <dbReference type="Proteomes" id="UP000808761"/>
    </source>
</evidence>
<dbReference type="InterPro" id="IPR050238">
    <property type="entry name" value="DNA_Rep/Repair_Clamp_Loader"/>
</dbReference>
<name>A0A9D6YVX4_UNCSA</name>
<organism evidence="1 2">
    <name type="scientific">Candidatus Saganbacteria bacterium</name>
    <dbReference type="NCBI Taxonomy" id="2575572"/>
    <lineage>
        <taxon>Bacteria</taxon>
        <taxon>Bacillati</taxon>
        <taxon>Saganbacteria</taxon>
    </lineage>
</organism>
<proteinExistence type="predicted"/>
<dbReference type="Gene3D" id="3.40.50.300">
    <property type="entry name" value="P-loop containing nucleotide triphosphate hydrolases"/>
    <property type="match status" value="1"/>
</dbReference>
<dbReference type="GO" id="GO:0006261">
    <property type="term" value="P:DNA-templated DNA replication"/>
    <property type="evidence" value="ECO:0007669"/>
    <property type="project" value="TreeGrafter"/>
</dbReference>
<gene>
    <name evidence="1" type="ORF">HZB08_02190</name>
</gene>
<feature type="non-terminal residue" evidence="1">
    <location>
        <position position="137"/>
    </location>
</feature>
<sequence>MVHRVLEGIVRNKRVASAYLFAGPPGSGKLEAALDFSNRLGCKKVDCIRVAPEGASLKIEQVWELKQVTRYGPSDGEHLLVVVEEADAMTGEAAAAFLKTLEEPAPGVVFILLVERDDRLPATIASRCQKIIFEEKP</sequence>
<comment type="caution">
    <text evidence="1">The sequence shown here is derived from an EMBL/GenBank/DDBJ whole genome shotgun (WGS) entry which is preliminary data.</text>
</comment>
<dbReference type="InterPro" id="IPR027417">
    <property type="entry name" value="P-loop_NTPase"/>
</dbReference>
<dbReference type="PANTHER" id="PTHR11669">
    <property type="entry name" value="REPLICATION FACTOR C / DNA POLYMERASE III GAMMA-TAU SUBUNIT"/>
    <property type="match status" value="1"/>
</dbReference>
<evidence type="ECO:0000313" key="1">
    <source>
        <dbReference type="EMBL" id="MBI5078811.1"/>
    </source>
</evidence>
<dbReference type="Pfam" id="PF13177">
    <property type="entry name" value="DNA_pol3_delta2"/>
    <property type="match status" value="1"/>
</dbReference>
<dbReference type="PANTHER" id="PTHR11669:SF8">
    <property type="entry name" value="DNA POLYMERASE III SUBUNIT DELTA"/>
    <property type="match status" value="1"/>
</dbReference>
<dbReference type="Proteomes" id="UP000808761">
    <property type="component" value="Unassembled WGS sequence"/>
</dbReference>
<dbReference type="EMBL" id="JACRKR010000109">
    <property type="protein sequence ID" value="MBI5078811.1"/>
    <property type="molecule type" value="Genomic_DNA"/>
</dbReference>
<dbReference type="SUPFAM" id="SSF52540">
    <property type="entry name" value="P-loop containing nucleoside triphosphate hydrolases"/>
    <property type="match status" value="1"/>
</dbReference>
<accession>A0A9D6YVX4</accession>
<dbReference type="AlphaFoldDB" id="A0A9D6YVX4"/>